<dbReference type="InterPro" id="IPR001375">
    <property type="entry name" value="Peptidase_S9_cat"/>
</dbReference>
<proteinExistence type="predicted"/>
<reference evidence="2 3" key="1">
    <citation type="submission" date="2018-05" db="EMBL/GenBank/DDBJ databases">
        <title>Rhodobacteraceae gen. nov., sp. nov. isolated from sea water.</title>
        <authorList>
            <person name="Ren Y."/>
        </authorList>
    </citation>
    <scope>NUCLEOTIDE SEQUENCE [LARGE SCALE GENOMIC DNA]</scope>
    <source>
        <strain evidence="2 3">TG-679</strain>
    </source>
</reference>
<accession>A0A2V2LKW0</accession>
<dbReference type="Gene3D" id="3.40.50.1820">
    <property type="entry name" value="alpha/beta hydrolase"/>
    <property type="match status" value="1"/>
</dbReference>
<comment type="caution">
    <text evidence="2">The sequence shown here is derived from an EMBL/GenBank/DDBJ whole genome shotgun (WGS) entry which is preliminary data.</text>
</comment>
<dbReference type="InterPro" id="IPR029058">
    <property type="entry name" value="AB_hydrolase_fold"/>
</dbReference>
<organism evidence="2 3">
    <name type="scientific">Meridianimarinicoccus roseus</name>
    <dbReference type="NCBI Taxonomy" id="2072018"/>
    <lineage>
        <taxon>Bacteria</taxon>
        <taxon>Pseudomonadati</taxon>
        <taxon>Pseudomonadota</taxon>
        <taxon>Alphaproteobacteria</taxon>
        <taxon>Rhodobacterales</taxon>
        <taxon>Paracoccaceae</taxon>
        <taxon>Meridianimarinicoccus</taxon>
    </lineage>
</organism>
<dbReference type="OrthoDB" id="1094230at2"/>
<dbReference type="Proteomes" id="UP000245680">
    <property type="component" value="Unassembled WGS sequence"/>
</dbReference>
<protein>
    <submittedName>
        <fullName evidence="2">Peptidase</fullName>
    </submittedName>
</protein>
<dbReference type="RefSeq" id="WP_109811898.1">
    <property type="nucleotide sequence ID" value="NZ_QGKU01000037.1"/>
</dbReference>
<dbReference type="GO" id="GO:0008236">
    <property type="term" value="F:serine-type peptidase activity"/>
    <property type="evidence" value="ECO:0007669"/>
    <property type="project" value="InterPro"/>
</dbReference>
<keyword evidence="3" id="KW-1185">Reference proteome</keyword>
<feature type="domain" description="Reelin" evidence="1">
    <location>
        <begin position="1"/>
        <end position="66"/>
    </location>
</feature>
<sequence length="683" mass="73309">MVKTCPYGAWPSPLAPEDLAAGTVKFELTAVDGDAIWWVESRPDEKGRSVVMRWTPRDGARDVTPPGFSASTTINGYGGAALGVRDGVAWFSNLAKAAHPRTGDLRLHRQVPGEYPLPVTPLVPGCFAEIVPDPSRGLVFAVHQDPDRPLHGQARQSLVALDMAGRKLPVTLAEGGDFYAFPRLSPDGRRIAWITWDYPSMPWDGTRLQVAELDAQGAAITTRTIGGSPAAWIDPQLNPVFQQALRYSDESILEPVWGPDGTLYCVSDRLEVDGARWWNIHRVDGDTLVPVTQMAAEFAAPLWRLGTASYAVMADGTALAAYSSGGLWSLGRVCLATGTVTPVDTPYTSIAHLRVGDGFAVFVGGRFDAPAALVRMDLATGAMSEIRSANPNLGDAARACLPVPEAISFPTGPQGAAPTGTAHAFFYPPTNPAVEAPTQDRPPLVIVIHGGPTGPAGAALSMDIAFFTSRGFAVIDVNYRGSTGFGRAYHQAMYGDWGVVDIEDCVAAARHLVAQDKVDRYRIVSRGGSAGGYTTLALATFTDLLSAGASYYGISDLQAIARFTDKLEAHYAELLVGPYPAAQRVFKARSPLFHADRIDCPLIIFQGEDDPVVPRAQAQVLIDALMDRKLLVAWEFFPGEGHGFKQRAHIVQSLGEELAFYGKIMGFVPSGVVISPDIRNWDG</sequence>
<dbReference type="InterPro" id="IPR011042">
    <property type="entry name" value="6-blade_b-propeller_TolB-like"/>
</dbReference>
<dbReference type="Pfam" id="PF00326">
    <property type="entry name" value="Peptidase_S9"/>
    <property type="match status" value="1"/>
</dbReference>
<dbReference type="SUPFAM" id="SSF53474">
    <property type="entry name" value="alpha/beta-Hydrolases"/>
    <property type="match status" value="1"/>
</dbReference>
<dbReference type="Gene3D" id="2.120.10.30">
    <property type="entry name" value="TolB, C-terminal domain"/>
    <property type="match status" value="1"/>
</dbReference>
<dbReference type="InterPro" id="IPR002861">
    <property type="entry name" value="Reeler_dom"/>
</dbReference>
<evidence type="ECO:0000313" key="3">
    <source>
        <dbReference type="Proteomes" id="UP000245680"/>
    </source>
</evidence>
<evidence type="ECO:0000259" key="1">
    <source>
        <dbReference type="PROSITE" id="PS51019"/>
    </source>
</evidence>
<dbReference type="GO" id="GO:0006508">
    <property type="term" value="P:proteolysis"/>
    <property type="evidence" value="ECO:0007669"/>
    <property type="project" value="InterPro"/>
</dbReference>
<dbReference type="AlphaFoldDB" id="A0A2V2LKW0"/>
<evidence type="ECO:0000313" key="2">
    <source>
        <dbReference type="EMBL" id="PWR02433.1"/>
    </source>
</evidence>
<dbReference type="PROSITE" id="PS51019">
    <property type="entry name" value="REELIN"/>
    <property type="match status" value="1"/>
</dbReference>
<dbReference type="SUPFAM" id="SSF82171">
    <property type="entry name" value="DPP6 N-terminal domain-like"/>
    <property type="match status" value="1"/>
</dbReference>
<dbReference type="PANTHER" id="PTHR43056">
    <property type="entry name" value="PEPTIDASE S9 PROLYL OLIGOPEPTIDASE"/>
    <property type="match status" value="1"/>
</dbReference>
<dbReference type="PANTHER" id="PTHR43056:SF5">
    <property type="entry name" value="PEPTIDASE S9 PROLYL OLIGOPEPTIDASE CATALYTIC DOMAIN-CONTAINING PROTEIN"/>
    <property type="match status" value="1"/>
</dbReference>
<name>A0A2V2LKW0_9RHOB</name>
<dbReference type="EMBL" id="QGKU01000037">
    <property type="protein sequence ID" value="PWR02433.1"/>
    <property type="molecule type" value="Genomic_DNA"/>
</dbReference>
<gene>
    <name evidence="2" type="ORF">DKT77_11740</name>
</gene>
<dbReference type="InterPro" id="IPR050585">
    <property type="entry name" value="Xaa-Pro_dipeptidyl-ppase/CocE"/>
</dbReference>